<evidence type="ECO:0008006" key="4">
    <source>
        <dbReference type="Google" id="ProtNLM"/>
    </source>
</evidence>
<proteinExistence type="predicted"/>
<dbReference type="PROSITE" id="PS50088">
    <property type="entry name" value="ANK_REPEAT"/>
    <property type="match status" value="4"/>
</dbReference>
<dbReference type="PROSITE" id="PS50297">
    <property type="entry name" value="ANK_REP_REGION"/>
    <property type="match status" value="4"/>
</dbReference>
<gene>
    <name evidence="2" type="ORF">RHSIM_Rhsim12G0208400</name>
</gene>
<dbReference type="PANTHER" id="PTHR24128:SF101">
    <property type="entry name" value="ANKYRIN REPEAT-CONTAINING PROTEIN BDA1-LIKE"/>
    <property type="match status" value="1"/>
</dbReference>
<dbReference type="SMART" id="SM00248">
    <property type="entry name" value="ANK"/>
    <property type="match status" value="5"/>
</dbReference>
<name>A0A834G1C8_RHOSS</name>
<dbReference type="Pfam" id="PF00023">
    <property type="entry name" value="Ank"/>
    <property type="match status" value="1"/>
</dbReference>
<sequence>MGRRLYQACLSGSVSALDALIEIDQLILDRVSSLTCFSDDTPLHVAALRSHLDFTKALLARKPKLATELDSLRCSPLHLASAEGHVEIVRELLRVNTDVCIARDEDGRIPLHLAVMKGRVETIEYLLGIKSVKDHVQVKNKNGFTALDIVEFCPNRDLKTMEVLEFFLKVGVRRSVCSESDPNPESPPNNPPPQRCCKAGVLLFGCISRFWTKYIKVDRVWLQESHVDFSEDQVNAFLCDVVTDDLCDTMMPSSIDVVTLPDGHILLRDYAQVELDKRNQMISENFYIRGDGTNIEYLSGIKSVKEHANVKNKNGSTALDVVEHYPNRDLKTMEIREFLLQVGVRRSVCSKPDPHPESPPNNPPPQRCCKDGGLLIGCISRFWTNYIKVHRVWLQEWSYNVFLWLALPVFLLYKKVCKRKLKYFDMDEREDMGRRLKKACLSGSVTPLEALIEEDELILNRVSSLPGFFHETPLHIAAFRGHLDFTKVLLTQKPKLATELDLLRCSPLHLASTEGHFEIVRELLQENTDVHLS</sequence>
<comment type="caution">
    <text evidence="2">The sequence shown here is derived from an EMBL/GenBank/DDBJ whole genome shotgun (WGS) entry which is preliminary data.</text>
</comment>
<dbReference type="AlphaFoldDB" id="A0A834G1C8"/>
<dbReference type="OrthoDB" id="1932267at2759"/>
<keyword evidence="3" id="KW-1185">Reference proteome</keyword>
<feature type="repeat" description="ANK" evidence="1">
    <location>
        <begin position="469"/>
        <end position="490"/>
    </location>
</feature>
<dbReference type="PANTHER" id="PTHR24128">
    <property type="entry name" value="HOMEOBOX PROTEIN WARIAI"/>
    <property type="match status" value="1"/>
</dbReference>
<dbReference type="InterPro" id="IPR036770">
    <property type="entry name" value="Ankyrin_rpt-contain_sf"/>
</dbReference>
<evidence type="ECO:0000313" key="3">
    <source>
        <dbReference type="Proteomes" id="UP000626092"/>
    </source>
</evidence>
<feature type="repeat" description="ANK" evidence="1">
    <location>
        <begin position="106"/>
        <end position="127"/>
    </location>
</feature>
<dbReference type="InterPro" id="IPR002110">
    <property type="entry name" value="Ankyrin_rpt"/>
</dbReference>
<evidence type="ECO:0000256" key="1">
    <source>
        <dbReference type="PROSITE-ProRule" id="PRU00023"/>
    </source>
</evidence>
<protein>
    <recommendedName>
        <fullName evidence="4">Ankyrin repeat family protein</fullName>
    </recommendedName>
</protein>
<dbReference type="SUPFAM" id="SSF48403">
    <property type="entry name" value="Ankyrin repeat"/>
    <property type="match status" value="1"/>
</dbReference>
<organism evidence="2 3">
    <name type="scientific">Rhododendron simsii</name>
    <name type="common">Sims's rhododendron</name>
    <dbReference type="NCBI Taxonomy" id="118357"/>
    <lineage>
        <taxon>Eukaryota</taxon>
        <taxon>Viridiplantae</taxon>
        <taxon>Streptophyta</taxon>
        <taxon>Embryophyta</taxon>
        <taxon>Tracheophyta</taxon>
        <taxon>Spermatophyta</taxon>
        <taxon>Magnoliopsida</taxon>
        <taxon>eudicotyledons</taxon>
        <taxon>Gunneridae</taxon>
        <taxon>Pentapetalae</taxon>
        <taxon>asterids</taxon>
        <taxon>Ericales</taxon>
        <taxon>Ericaceae</taxon>
        <taxon>Ericoideae</taxon>
        <taxon>Rhodoreae</taxon>
        <taxon>Rhododendron</taxon>
    </lineage>
</organism>
<dbReference type="Pfam" id="PF12796">
    <property type="entry name" value="Ank_2"/>
    <property type="match status" value="2"/>
</dbReference>
<evidence type="ECO:0000313" key="2">
    <source>
        <dbReference type="EMBL" id="KAF7123172.1"/>
    </source>
</evidence>
<reference evidence="2" key="1">
    <citation type="submission" date="2019-11" db="EMBL/GenBank/DDBJ databases">
        <authorList>
            <person name="Liu Y."/>
            <person name="Hou J."/>
            <person name="Li T.-Q."/>
            <person name="Guan C.-H."/>
            <person name="Wu X."/>
            <person name="Wu H.-Z."/>
            <person name="Ling F."/>
            <person name="Zhang R."/>
            <person name="Shi X.-G."/>
            <person name="Ren J.-P."/>
            <person name="Chen E.-F."/>
            <person name="Sun J.-M."/>
        </authorList>
    </citation>
    <scope>NUCLEOTIDE SEQUENCE</scope>
    <source>
        <strain evidence="2">Adult_tree_wgs_1</strain>
        <tissue evidence="2">Leaves</tissue>
    </source>
</reference>
<feature type="repeat" description="ANK" evidence="1">
    <location>
        <begin position="75"/>
        <end position="104"/>
    </location>
</feature>
<dbReference type="Proteomes" id="UP000626092">
    <property type="component" value="Unassembled WGS sequence"/>
</dbReference>
<accession>A0A834G1C8</accession>
<dbReference type="EMBL" id="WJXA01000012">
    <property type="protein sequence ID" value="KAF7123172.1"/>
    <property type="molecule type" value="Genomic_DNA"/>
</dbReference>
<feature type="repeat" description="ANK" evidence="1">
    <location>
        <begin position="506"/>
        <end position="533"/>
    </location>
</feature>
<keyword evidence="1" id="KW-0040">ANK repeat</keyword>
<dbReference type="Gene3D" id="1.25.40.20">
    <property type="entry name" value="Ankyrin repeat-containing domain"/>
    <property type="match status" value="2"/>
</dbReference>